<evidence type="ECO:0000256" key="3">
    <source>
        <dbReference type="ARBA" id="ARBA00022676"/>
    </source>
</evidence>
<dbReference type="GO" id="GO:0009252">
    <property type="term" value="P:peptidoglycan biosynthetic process"/>
    <property type="evidence" value="ECO:0007669"/>
    <property type="project" value="UniProtKB-UniRule"/>
</dbReference>
<feature type="binding site" evidence="10">
    <location>
        <position position="124"/>
    </location>
    <ligand>
        <name>UDP-N-acetyl-alpha-D-glucosamine</name>
        <dbReference type="ChEBI" id="CHEBI:57705"/>
    </ligand>
</feature>
<dbReference type="GO" id="GO:0071555">
    <property type="term" value="P:cell wall organization"/>
    <property type="evidence" value="ECO:0007669"/>
    <property type="project" value="UniProtKB-KW"/>
</dbReference>
<evidence type="ECO:0000256" key="7">
    <source>
        <dbReference type="ARBA" id="ARBA00023136"/>
    </source>
</evidence>
<evidence type="ECO:0000313" key="13">
    <source>
        <dbReference type="EMBL" id="PTB90144.1"/>
    </source>
</evidence>
<keyword evidence="6 10" id="KW-0573">Peptidoglycan synthesis</keyword>
<keyword evidence="3 10" id="KW-0328">Glycosyltransferase</keyword>
<keyword evidence="1 10" id="KW-1003">Cell membrane</keyword>
<feature type="binding site" evidence="10">
    <location>
        <position position="295"/>
    </location>
    <ligand>
        <name>UDP-N-acetyl-alpha-D-glucosamine</name>
        <dbReference type="ChEBI" id="CHEBI:57705"/>
    </ligand>
</feature>
<evidence type="ECO:0000256" key="1">
    <source>
        <dbReference type="ARBA" id="ARBA00022475"/>
    </source>
</evidence>
<dbReference type="PANTHER" id="PTHR21015">
    <property type="entry name" value="UDP-N-ACETYLGLUCOSAMINE--N-ACETYLMURAMYL-(PENTAPEPTIDE) PYROPHOSPHORYL-UNDECAPRENOL N-ACETYLGLUCOSAMINE TRANSFERASE 1"/>
    <property type="match status" value="1"/>
</dbReference>
<evidence type="ECO:0000259" key="11">
    <source>
        <dbReference type="Pfam" id="PF03033"/>
    </source>
</evidence>
<keyword evidence="4 10" id="KW-0808">Transferase</keyword>
<comment type="catalytic activity">
    <reaction evidence="10">
        <text>di-trans,octa-cis-undecaprenyl diphospho-N-acetyl-alpha-D-muramoyl-L-alanyl-D-glutamyl-meso-2,6-diaminopimeloyl-D-alanyl-D-alanine + UDP-N-acetyl-alpha-D-glucosamine = di-trans,octa-cis-undecaprenyl diphospho-[N-acetyl-alpha-D-glucosaminyl-(1-&gt;4)]-N-acetyl-alpha-D-muramoyl-L-alanyl-D-glutamyl-meso-2,6-diaminopimeloyl-D-alanyl-D-alanine + UDP + H(+)</text>
        <dbReference type="Rhea" id="RHEA:31227"/>
        <dbReference type="ChEBI" id="CHEBI:15378"/>
        <dbReference type="ChEBI" id="CHEBI:57705"/>
        <dbReference type="ChEBI" id="CHEBI:58223"/>
        <dbReference type="ChEBI" id="CHEBI:61387"/>
        <dbReference type="ChEBI" id="CHEBI:61388"/>
        <dbReference type="EC" id="2.4.1.227"/>
    </reaction>
</comment>
<dbReference type="AlphaFoldDB" id="A0A6N4DEQ7"/>
<feature type="binding site" evidence="10">
    <location>
        <position position="250"/>
    </location>
    <ligand>
        <name>UDP-N-acetyl-alpha-D-glucosamine</name>
        <dbReference type="ChEBI" id="CHEBI:57705"/>
    </ligand>
</feature>
<dbReference type="GO" id="GO:0051301">
    <property type="term" value="P:cell division"/>
    <property type="evidence" value="ECO:0007669"/>
    <property type="project" value="UniProtKB-KW"/>
</dbReference>
<dbReference type="Pfam" id="PF03033">
    <property type="entry name" value="Glyco_transf_28"/>
    <property type="match status" value="1"/>
</dbReference>
<dbReference type="PANTHER" id="PTHR21015:SF22">
    <property type="entry name" value="GLYCOSYLTRANSFERASE"/>
    <property type="match status" value="1"/>
</dbReference>
<protein>
    <recommendedName>
        <fullName evidence="10">UDP-N-acetylglucosamine--N-acetylmuramyl-(pentapeptide) pyrophosphoryl-undecaprenol N-acetylglucosamine transferase</fullName>
        <ecNumber evidence="10">2.4.1.227</ecNumber>
    </recommendedName>
    <alternativeName>
        <fullName evidence="10">Undecaprenyl-PP-MurNAc-pentapeptide-UDPGlcNAc GlcNAc transferase</fullName>
    </alternativeName>
</protein>
<comment type="similarity">
    <text evidence="10">Belongs to the glycosyltransferase 28 family. MurG subfamily.</text>
</comment>
<dbReference type="GO" id="GO:0005975">
    <property type="term" value="P:carbohydrate metabolic process"/>
    <property type="evidence" value="ECO:0007669"/>
    <property type="project" value="InterPro"/>
</dbReference>
<dbReference type="GO" id="GO:0050511">
    <property type="term" value="F:undecaprenyldiphospho-muramoylpentapeptide beta-N-acetylglucosaminyltransferase activity"/>
    <property type="evidence" value="ECO:0007669"/>
    <property type="project" value="UniProtKB-UniRule"/>
</dbReference>
<gene>
    <name evidence="10 13" type="primary">murG</name>
    <name evidence="13" type="ORF">C9928_00905</name>
</gene>
<keyword evidence="9 10" id="KW-0961">Cell wall biogenesis/degradation</keyword>
<keyword evidence="8 10" id="KW-0131">Cell cycle</keyword>
<dbReference type="GO" id="GO:0008360">
    <property type="term" value="P:regulation of cell shape"/>
    <property type="evidence" value="ECO:0007669"/>
    <property type="project" value="UniProtKB-KW"/>
</dbReference>
<dbReference type="UniPathway" id="UPA00219"/>
<evidence type="ECO:0000256" key="2">
    <source>
        <dbReference type="ARBA" id="ARBA00022618"/>
    </source>
</evidence>
<keyword evidence="5 10" id="KW-0133">Cell shape</keyword>
<feature type="domain" description="Glycosyltransferase family 28 N-terminal" evidence="11">
    <location>
        <begin position="4"/>
        <end position="142"/>
    </location>
</feature>
<dbReference type="InterPro" id="IPR004276">
    <property type="entry name" value="GlycoTrans_28_N"/>
</dbReference>
<evidence type="ECO:0000256" key="4">
    <source>
        <dbReference type="ARBA" id="ARBA00022679"/>
    </source>
</evidence>
<dbReference type="GO" id="GO:0005886">
    <property type="term" value="C:plasma membrane"/>
    <property type="evidence" value="ECO:0007669"/>
    <property type="project" value="UniProtKB-SubCell"/>
</dbReference>
<evidence type="ECO:0000256" key="5">
    <source>
        <dbReference type="ARBA" id="ARBA00022960"/>
    </source>
</evidence>
<feature type="binding site" evidence="10">
    <location>
        <begin position="269"/>
        <end position="274"/>
    </location>
    <ligand>
        <name>UDP-N-acetyl-alpha-D-glucosamine</name>
        <dbReference type="ChEBI" id="CHEBI:57705"/>
    </ligand>
</feature>
<evidence type="ECO:0000256" key="8">
    <source>
        <dbReference type="ARBA" id="ARBA00023306"/>
    </source>
</evidence>
<comment type="subcellular location">
    <subcellularLocation>
        <location evidence="10">Cell membrane</location>
        <topology evidence="10">Peripheral membrane protein</topology>
        <orientation evidence="10">Cytoplasmic side</orientation>
    </subcellularLocation>
</comment>
<keyword evidence="7 10" id="KW-0472">Membrane</keyword>
<dbReference type="NCBIfam" id="TIGR01133">
    <property type="entry name" value="murG"/>
    <property type="match status" value="1"/>
</dbReference>
<evidence type="ECO:0000256" key="6">
    <source>
        <dbReference type="ARBA" id="ARBA00022984"/>
    </source>
</evidence>
<feature type="domain" description="Glycosyl transferase family 28 C-terminal" evidence="12">
    <location>
        <begin position="187"/>
        <end position="345"/>
    </location>
</feature>
<dbReference type="Proteomes" id="UP000241514">
    <property type="component" value="Unassembled WGS sequence"/>
</dbReference>
<name>A0A6N4DEQ7_9GAMM</name>
<evidence type="ECO:0000259" key="12">
    <source>
        <dbReference type="Pfam" id="PF04101"/>
    </source>
</evidence>
<feature type="binding site" evidence="10">
    <location>
        <position position="163"/>
    </location>
    <ligand>
        <name>UDP-N-acetyl-alpha-D-glucosamine</name>
        <dbReference type="ChEBI" id="CHEBI:57705"/>
    </ligand>
</feature>
<comment type="pathway">
    <text evidence="10">Cell wall biogenesis; peptidoglycan biosynthesis.</text>
</comment>
<feature type="binding site" evidence="10">
    <location>
        <begin position="11"/>
        <end position="13"/>
    </location>
    <ligand>
        <name>UDP-N-acetyl-alpha-D-glucosamine</name>
        <dbReference type="ChEBI" id="CHEBI:57705"/>
    </ligand>
</feature>
<dbReference type="EC" id="2.4.1.227" evidence="10"/>
<comment type="function">
    <text evidence="10">Cell wall formation. Catalyzes the transfer of a GlcNAc subunit on undecaprenyl-pyrophosphoryl-MurNAc-pentapeptide (lipid intermediate I) to form undecaprenyl-pyrophosphoryl-MurNAc-(pentapeptide)GlcNAc (lipid intermediate II).</text>
</comment>
<keyword evidence="2 10" id="KW-0132">Cell division</keyword>
<sequence>MNRVLIAAAGTGGHVFPALAVAEKLRSYGWQVLWLGTAEGRLESKVVPNAGFQLETVGMQGLRGHGLMRKLSMPWQLLKAAWHCRQLLRRERIQLVVTFGGYVCGPAGLAARWCGIPVLVHEQNAVAGMTNKFLARFASHVMVGFAAARKQLPKADVTGNPLREQVLDNARQQRGQPKADRDGVAALVIGGSLGATALNEALPAVFAELQKQLSDQPIQVVHQCGAGRQVEVEQFYAAQDFTRVTVVDFIDDMASAYAAADVVICRAGALTVAELALLGKPAVLIPLPHAVDDHQTANAMELVRAEAGILLPQTTLAKTSTAVQRLAPVFADAELRRSMQKNAAAVAYPKATDAVVNQCERWANPEAIKAGRV</sequence>
<accession>A0A6N4DEQ7</accession>
<feature type="binding site" evidence="10">
    <location>
        <position position="192"/>
    </location>
    <ligand>
        <name>UDP-N-acetyl-alpha-D-glucosamine</name>
        <dbReference type="ChEBI" id="CHEBI:57705"/>
    </ligand>
</feature>
<organism evidence="13 14">
    <name type="scientific">Pseudidiomarina aestuarii</name>
    <dbReference type="NCBI Taxonomy" id="624146"/>
    <lineage>
        <taxon>Bacteria</taxon>
        <taxon>Pseudomonadati</taxon>
        <taxon>Pseudomonadota</taxon>
        <taxon>Gammaproteobacteria</taxon>
        <taxon>Alteromonadales</taxon>
        <taxon>Idiomarinaceae</taxon>
        <taxon>Pseudidiomarina</taxon>
    </lineage>
</organism>
<evidence type="ECO:0000313" key="14">
    <source>
        <dbReference type="Proteomes" id="UP000241514"/>
    </source>
</evidence>
<dbReference type="Gene3D" id="3.40.50.2000">
    <property type="entry name" value="Glycogen Phosphorylase B"/>
    <property type="match status" value="2"/>
</dbReference>
<dbReference type="Pfam" id="PF04101">
    <property type="entry name" value="Glyco_tran_28_C"/>
    <property type="match status" value="1"/>
</dbReference>
<dbReference type="SUPFAM" id="SSF53756">
    <property type="entry name" value="UDP-Glycosyltransferase/glycogen phosphorylase"/>
    <property type="match status" value="1"/>
</dbReference>
<dbReference type="HAMAP" id="MF_00033">
    <property type="entry name" value="MurG"/>
    <property type="match status" value="1"/>
</dbReference>
<comment type="caution">
    <text evidence="13">The sequence shown here is derived from an EMBL/GenBank/DDBJ whole genome shotgun (WGS) entry which is preliminary data.</text>
</comment>
<reference evidence="13 14" key="1">
    <citation type="submission" date="2018-03" db="EMBL/GenBank/DDBJ databases">
        <title>Cross-interface Injection: A General Nanoliter Liquid Handling Method Applied to Single Cells Genome Amplification Automated Nanoliter Liquid Handling Applied to Single Cell Multiple Displacement Amplification.</title>
        <authorList>
            <person name="Yun J."/>
            <person name="Xu P."/>
            <person name="Xu J."/>
            <person name="Dai X."/>
            <person name="Wang Y."/>
            <person name="Zheng X."/>
            <person name="Cao C."/>
            <person name="Yi Q."/>
            <person name="Zhu Y."/>
            <person name="Wang L."/>
            <person name="Dong Z."/>
            <person name="Huang Y."/>
            <person name="Huang L."/>
            <person name="Du W."/>
        </authorList>
    </citation>
    <scope>NUCLEOTIDE SEQUENCE [LARGE SCALE GENOMIC DNA]</scope>
    <source>
        <strain evidence="13 14">A9-4</strain>
    </source>
</reference>
<dbReference type="InterPro" id="IPR007235">
    <property type="entry name" value="Glyco_trans_28_C"/>
</dbReference>
<dbReference type="CDD" id="cd03785">
    <property type="entry name" value="GT28_MurG"/>
    <property type="match status" value="1"/>
</dbReference>
<dbReference type="InterPro" id="IPR006009">
    <property type="entry name" value="GlcNAc_MurG"/>
</dbReference>
<evidence type="ECO:0000256" key="9">
    <source>
        <dbReference type="ARBA" id="ARBA00023316"/>
    </source>
</evidence>
<dbReference type="EMBL" id="PYVG01000003">
    <property type="protein sequence ID" value="PTB90144.1"/>
    <property type="molecule type" value="Genomic_DNA"/>
</dbReference>
<proteinExistence type="inferred from homology"/>
<evidence type="ECO:0000256" key="10">
    <source>
        <dbReference type="HAMAP-Rule" id="MF_00033"/>
    </source>
</evidence>